<feature type="compositionally biased region" description="Basic and acidic residues" evidence="2">
    <location>
        <begin position="488"/>
        <end position="501"/>
    </location>
</feature>
<name>A0AAD1U6R9_EUPCR</name>
<accession>A0AAD1U6R9</accession>
<feature type="compositionally biased region" description="Polar residues" evidence="2">
    <location>
        <begin position="505"/>
        <end position="521"/>
    </location>
</feature>
<evidence type="ECO:0000256" key="2">
    <source>
        <dbReference type="SAM" id="MobiDB-lite"/>
    </source>
</evidence>
<protein>
    <submittedName>
        <fullName evidence="3">Uncharacterized protein</fullName>
    </submittedName>
</protein>
<feature type="region of interest" description="Disordered" evidence="2">
    <location>
        <begin position="463"/>
        <end position="529"/>
    </location>
</feature>
<evidence type="ECO:0000313" key="3">
    <source>
        <dbReference type="EMBL" id="CAI2360079.1"/>
    </source>
</evidence>
<feature type="coiled-coil region" evidence="1">
    <location>
        <begin position="385"/>
        <end position="412"/>
    </location>
</feature>
<feature type="region of interest" description="Disordered" evidence="2">
    <location>
        <begin position="284"/>
        <end position="317"/>
    </location>
</feature>
<sequence>MSTDRIKAFLERNKDKLSSTIRPKFAPPINTATLSSTPVINKKISKFSNNTKMTKSNADLIIDNKPMRFKPLLKSVEGVNGKEESKNVKKEPSTSSIATNSKTLTKADYSTPVLRGKKDKQKGQHSPNKLSVISKPKQKQKKDKEENKSQARERYTKQVLERHQNRKELVGRNSSHTKKPNESPQVSLKKISPQKDSMGENQKKRDSIHTFMKGDIELDQQYNSQIKNLNGRSSRKSPLMRKLHSEENSHSQPPVRSQGMNVFTTKEGQQNQLISIIKSHTDNINSSLSPRRKTLSPACSQKSMMGGRFDRSNPRPNGIKATIDASKFFSRAKTEEKSSYNSASASRTEFEFNSRNQSLNVEQKVAEIQMSQNEAYKNKQLLEFIQVVKTKFSELESELAKTKSELVYYQRKSKDQAEVIENLRKRESYTTLKYGMLINQNHELSIKLKKKTETIAQLSTLVKQENEGQKGLEGEPSGYQNEEESYESDYKCKSDNRETERPQNVLRTSSSAEIFSNTTGPSGLGRLFS</sequence>
<evidence type="ECO:0000256" key="1">
    <source>
        <dbReference type="SAM" id="Coils"/>
    </source>
</evidence>
<keyword evidence="1" id="KW-0175">Coiled coil</keyword>
<dbReference type="EMBL" id="CAMPGE010001298">
    <property type="protein sequence ID" value="CAI2360079.1"/>
    <property type="molecule type" value="Genomic_DNA"/>
</dbReference>
<organism evidence="3 4">
    <name type="scientific">Euplotes crassus</name>
    <dbReference type="NCBI Taxonomy" id="5936"/>
    <lineage>
        <taxon>Eukaryota</taxon>
        <taxon>Sar</taxon>
        <taxon>Alveolata</taxon>
        <taxon>Ciliophora</taxon>
        <taxon>Intramacronucleata</taxon>
        <taxon>Spirotrichea</taxon>
        <taxon>Hypotrichia</taxon>
        <taxon>Euplotida</taxon>
        <taxon>Euplotidae</taxon>
        <taxon>Moneuplotes</taxon>
    </lineage>
</organism>
<feature type="compositionally biased region" description="Basic residues" evidence="2">
    <location>
        <begin position="233"/>
        <end position="242"/>
    </location>
</feature>
<comment type="caution">
    <text evidence="3">The sequence shown here is derived from an EMBL/GenBank/DDBJ whole genome shotgun (WGS) entry which is preliminary data.</text>
</comment>
<feature type="compositionally biased region" description="Basic and acidic residues" evidence="2">
    <location>
        <begin position="80"/>
        <end position="92"/>
    </location>
</feature>
<dbReference type="Proteomes" id="UP001295684">
    <property type="component" value="Unassembled WGS sequence"/>
</dbReference>
<dbReference type="AlphaFoldDB" id="A0AAD1U6R9"/>
<feature type="compositionally biased region" description="Polar residues" evidence="2">
    <location>
        <begin position="93"/>
        <end position="104"/>
    </location>
</feature>
<gene>
    <name evidence="3" type="ORF">ECRASSUSDP1_LOCUS1376</name>
</gene>
<feature type="compositionally biased region" description="Basic and acidic residues" evidence="2">
    <location>
        <begin position="142"/>
        <end position="170"/>
    </location>
</feature>
<feature type="region of interest" description="Disordered" evidence="2">
    <location>
        <begin position="227"/>
        <end position="258"/>
    </location>
</feature>
<evidence type="ECO:0000313" key="4">
    <source>
        <dbReference type="Proteomes" id="UP001295684"/>
    </source>
</evidence>
<keyword evidence="4" id="KW-1185">Reference proteome</keyword>
<feature type="region of interest" description="Disordered" evidence="2">
    <location>
        <begin position="74"/>
        <end position="205"/>
    </location>
</feature>
<reference evidence="3" key="1">
    <citation type="submission" date="2023-07" db="EMBL/GenBank/DDBJ databases">
        <authorList>
            <consortium name="AG Swart"/>
            <person name="Singh M."/>
            <person name="Singh A."/>
            <person name="Seah K."/>
            <person name="Emmerich C."/>
        </authorList>
    </citation>
    <scope>NUCLEOTIDE SEQUENCE</scope>
    <source>
        <strain evidence="3">DP1</strain>
    </source>
</reference>
<proteinExistence type="predicted"/>
<feature type="compositionally biased region" description="Basic and acidic residues" evidence="2">
    <location>
        <begin position="464"/>
        <end position="473"/>
    </location>
</feature>